<dbReference type="EMBL" id="CADCTQ010000317">
    <property type="protein sequence ID" value="CAA9281463.1"/>
    <property type="molecule type" value="Genomic_DNA"/>
</dbReference>
<gene>
    <name evidence="1" type="ORF">AVDCRST_MAG56-3771</name>
</gene>
<accession>A0A6J4JL95</accession>
<evidence type="ECO:0000313" key="1">
    <source>
        <dbReference type="EMBL" id="CAA9281463.1"/>
    </source>
</evidence>
<sequence length="175" mass="18609">MFGQLRSFVDFAVDKAAVVAKVTVEVTTGLSAVAVAETVRHFKGENPVSDKMWQLRRKVSDRMCSLVDDAKPITKAIVKTPIRQAERILEVGQGVAQVMFTDQKKEGYEKIENAVIDMAAIMITAGIAGAAMEYVADPADATQETQETAVPAVDIAGAAVASSAPAAPDDFPMPL</sequence>
<protein>
    <submittedName>
        <fullName evidence="1">Uncharacterized protein</fullName>
    </submittedName>
</protein>
<reference evidence="1" key="1">
    <citation type="submission" date="2020-02" db="EMBL/GenBank/DDBJ databases">
        <authorList>
            <person name="Meier V. D."/>
        </authorList>
    </citation>
    <scope>NUCLEOTIDE SEQUENCE</scope>
    <source>
        <strain evidence="1">AVDCRST_MAG56</strain>
    </source>
</reference>
<dbReference type="AlphaFoldDB" id="A0A6J4JL95"/>
<proteinExistence type="predicted"/>
<organism evidence="1">
    <name type="scientific">uncultured Cytophagales bacterium</name>
    <dbReference type="NCBI Taxonomy" id="158755"/>
    <lineage>
        <taxon>Bacteria</taxon>
        <taxon>Pseudomonadati</taxon>
        <taxon>Bacteroidota</taxon>
        <taxon>Sphingobacteriia</taxon>
        <taxon>Sphingobacteriales</taxon>
        <taxon>environmental samples</taxon>
    </lineage>
</organism>
<name>A0A6J4JL95_9SPHI</name>